<evidence type="ECO:0000256" key="4">
    <source>
        <dbReference type="SAM" id="MobiDB-lite"/>
    </source>
</evidence>
<dbReference type="PANTHER" id="PTHR24012">
    <property type="entry name" value="RNA BINDING PROTEIN"/>
    <property type="match status" value="1"/>
</dbReference>
<evidence type="ECO:0000313" key="6">
    <source>
        <dbReference type="WBParaSite" id="MCU_001024-RA"/>
    </source>
</evidence>
<dbReference type="WBParaSite" id="MCU_001024-RA">
    <property type="protein sequence ID" value="MCU_001024-RA"/>
    <property type="gene ID" value="MCU_001024"/>
</dbReference>
<reference evidence="6 7" key="1">
    <citation type="submission" date="2019-11" db="UniProtKB">
        <authorList>
            <consortium name="WormBaseParasite"/>
        </authorList>
    </citation>
    <scope>IDENTIFICATION</scope>
</reference>
<sequence>MMIESPRNVHETLTLTPSKLSRQSCDLISGVDLMPPEPESPVSNSSDKEGMSGSRSTSSAASIPNVADFVRTGNADRTVFISNLGNETDARPLLSQFGRIEECTMLGEQGCTLVTFSMSSEASAAVEGLNGKKTMPGASAPLVVRIVDSSEDQKQSSHNQASTQKQMIGQCGNAVDGCQYLNCLTSPSVSPNLRPGVPSMVPQVMPAVIPPTVPLTLGAPQAMASYQQLIAMAGAASMPAPTNPNPSPHNFLHQPYLQHPQGVISAVSEAPQQPHLTHTAMAALQHHLQQQPQLSDEIQQHLAATQQQMFPLQQRSLPNGSNPSESSAVATPSPNGTMPNGFLSTTAASGLLPPSWTPFSPPDPAGIIDSNAAVAAASNSPPAVTTALQQQAAAAAAAMAAVKQQQDMMSAALVAGGTPMMMRPAAAMAQPQHSAATLHAMAAYQQAMAMHVALQANQQYHQHPHHSQIAVAAAAAGQNPGAAVLLAAAANTAANGAVSQQQLPGEAFPHLFPLSPYGLAMANPAAFGHLQSLTQAMSMPVQQKEGTREFILTGPEGCNLFIYHLPQEFGDQDLAQMFMPFGTVISAKVYVDRATNQSKCFGFVSYDNQASAQTAIQAMNGFQIGMKRLKVQLKRSKTATSQS</sequence>
<organism evidence="7">
    <name type="scientific">Mesocestoides corti</name>
    <name type="common">Flatworm</name>
    <dbReference type="NCBI Taxonomy" id="53468"/>
    <lineage>
        <taxon>Eukaryota</taxon>
        <taxon>Metazoa</taxon>
        <taxon>Spiralia</taxon>
        <taxon>Lophotrochozoa</taxon>
        <taxon>Platyhelminthes</taxon>
        <taxon>Cestoda</taxon>
        <taxon>Eucestoda</taxon>
        <taxon>Cyclophyllidea</taxon>
        <taxon>Mesocestoididae</taxon>
        <taxon>Mesocestoides</taxon>
    </lineage>
</organism>
<dbReference type="PROSITE" id="PS50102">
    <property type="entry name" value="RRM"/>
    <property type="match status" value="2"/>
</dbReference>
<dbReference type="InterPro" id="IPR000504">
    <property type="entry name" value="RRM_dom"/>
</dbReference>
<evidence type="ECO:0000256" key="1">
    <source>
        <dbReference type="ARBA" id="ARBA00022737"/>
    </source>
</evidence>
<dbReference type="AlphaFoldDB" id="A0A5K3EL53"/>
<feature type="region of interest" description="Disordered" evidence="4">
    <location>
        <begin position="314"/>
        <end position="341"/>
    </location>
</feature>
<dbReference type="Gene3D" id="3.30.70.330">
    <property type="match status" value="2"/>
</dbReference>
<dbReference type="WBParaSite" id="MCU_001024-RB">
    <property type="protein sequence ID" value="MCU_001024-RB"/>
    <property type="gene ID" value="MCU_001024"/>
</dbReference>
<name>A0A5K3EL53_MESCO</name>
<evidence type="ECO:0000313" key="7">
    <source>
        <dbReference type="WBParaSite" id="MCU_001024-RB"/>
    </source>
</evidence>
<keyword evidence="1" id="KW-0677">Repeat</keyword>
<feature type="region of interest" description="Disordered" evidence="4">
    <location>
        <begin position="29"/>
        <end position="61"/>
    </location>
</feature>
<dbReference type="GO" id="GO:0003723">
    <property type="term" value="F:RNA binding"/>
    <property type="evidence" value="ECO:0007669"/>
    <property type="project" value="UniProtKB-UniRule"/>
</dbReference>
<dbReference type="Pfam" id="PF00076">
    <property type="entry name" value="RRM_1"/>
    <property type="match status" value="2"/>
</dbReference>
<dbReference type="FunFam" id="3.30.70.330:FF:000060">
    <property type="entry name" value="CUGBP Elav-like family member 4"/>
    <property type="match status" value="1"/>
</dbReference>
<evidence type="ECO:0000256" key="2">
    <source>
        <dbReference type="ARBA" id="ARBA00022884"/>
    </source>
</evidence>
<dbReference type="InterPro" id="IPR012677">
    <property type="entry name" value="Nucleotide-bd_a/b_plait_sf"/>
</dbReference>
<dbReference type="CDD" id="cd12639">
    <property type="entry name" value="RRM3_CELF3_4_5_6"/>
    <property type="match status" value="1"/>
</dbReference>
<accession>A0A5K3EL53</accession>
<proteinExistence type="predicted"/>
<dbReference type="SMART" id="SM00360">
    <property type="entry name" value="RRM"/>
    <property type="match status" value="2"/>
</dbReference>
<evidence type="ECO:0000256" key="3">
    <source>
        <dbReference type="PROSITE-ProRule" id="PRU00176"/>
    </source>
</evidence>
<protein>
    <submittedName>
        <fullName evidence="6 7">RRM domain-containing protein</fullName>
    </submittedName>
</protein>
<dbReference type="SUPFAM" id="SSF54928">
    <property type="entry name" value="RNA-binding domain, RBD"/>
    <property type="match status" value="1"/>
</dbReference>
<keyword evidence="2 3" id="KW-0694">RNA-binding</keyword>
<feature type="compositionally biased region" description="Low complexity" evidence="4">
    <location>
        <begin position="52"/>
        <end position="61"/>
    </location>
</feature>
<feature type="domain" description="RRM" evidence="5">
    <location>
        <begin position="77"/>
        <end position="149"/>
    </location>
</feature>
<dbReference type="InterPro" id="IPR035979">
    <property type="entry name" value="RBD_domain_sf"/>
</dbReference>
<feature type="domain" description="RRM" evidence="5">
    <location>
        <begin position="558"/>
        <end position="636"/>
    </location>
</feature>
<evidence type="ECO:0000259" key="5">
    <source>
        <dbReference type="PROSITE" id="PS50102"/>
    </source>
</evidence>